<evidence type="ECO:0000256" key="5">
    <source>
        <dbReference type="ARBA" id="ARBA00023040"/>
    </source>
</evidence>
<evidence type="ECO:0000256" key="7">
    <source>
        <dbReference type="ARBA" id="ARBA00023170"/>
    </source>
</evidence>
<feature type="transmembrane region" description="Helical" evidence="10">
    <location>
        <begin position="78"/>
        <end position="100"/>
    </location>
</feature>
<dbReference type="PRINTS" id="PR00237">
    <property type="entry name" value="GPCRRHODOPSN"/>
</dbReference>
<sequence>MALTNLTEDENQKTGLEEYCSFEFSVEVRSLLISLSVVMIILSIAAFLANTLILVALHKESSLLSPPFASRVLYRNLAITDLCVGVIAEPMYIAYLMFVVNKSYKNCHYTRVTCYFITSTLSALTFYTLTAISVDRLLVLSLGLRYRQVASSKRKVVTVICLWIFSIVRASPYSWNPSIARQLDRILSTLCITTTIFCYTKIFFSLRRNQIQVHTDASQGQPGQTVSLNKARYRKAVYSALWVQVTIVVCYVPVSIVVAMTPEKGPVPISLYLARQLTVTLVYLNSSLNPLLYSWKIREVRQAMKVTIRQLLCLAS</sequence>
<dbReference type="Pfam" id="PF00001">
    <property type="entry name" value="7tm_1"/>
    <property type="match status" value="1"/>
</dbReference>
<dbReference type="Proteomes" id="UP001159405">
    <property type="component" value="Unassembled WGS sequence"/>
</dbReference>
<keyword evidence="5" id="KW-0297">G-protein coupled receptor</keyword>
<dbReference type="PANTHER" id="PTHR24246:SF27">
    <property type="entry name" value="ADENOSINE RECEPTOR, ISOFORM A"/>
    <property type="match status" value="1"/>
</dbReference>
<protein>
    <recommendedName>
        <fullName evidence="11">G-protein coupled receptors family 1 profile domain-containing protein</fullName>
    </recommendedName>
</protein>
<evidence type="ECO:0000256" key="3">
    <source>
        <dbReference type="ARBA" id="ARBA00022692"/>
    </source>
</evidence>
<dbReference type="Gene3D" id="1.20.1070.10">
    <property type="entry name" value="Rhodopsin 7-helix transmembrane proteins"/>
    <property type="match status" value="2"/>
</dbReference>
<comment type="subcellular location">
    <subcellularLocation>
        <location evidence="1">Cell membrane</location>
        <topology evidence="1">Multi-pass membrane protein</topology>
    </subcellularLocation>
</comment>
<evidence type="ECO:0000259" key="11">
    <source>
        <dbReference type="PROSITE" id="PS50262"/>
    </source>
</evidence>
<dbReference type="InterPro" id="IPR000276">
    <property type="entry name" value="GPCR_Rhodpsn"/>
</dbReference>
<evidence type="ECO:0000256" key="2">
    <source>
        <dbReference type="ARBA" id="ARBA00022475"/>
    </source>
</evidence>
<evidence type="ECO:0000313" key="13">
    <source>
        <dbReference type="Proteomes" id="UP001159405"/>
    </source>
</evidence>
<dbReference type="InterPro" id="IPR017452">
    <property type="entry name" value="GPCR_Rhodpsn_7TM"/>
</dbReference>
<feature type="transmembrane region" description="Helical" evidence="10">
    <location>
        <begin position="186"/>
        <end position="204"/>
    </location>
</feature>
<evidence type="ECO:0000256" key="9">
    <source>
        <dbReference type="ARBA" id="ARBA00023224"/>
    </source>
</evidence>
<evidence type="ECO:0000256" key="10">
    <source>
        <dbReference type="SAM" id="Phobius"/>
    </source>
</evidence>
<keyword evidence="2" id="KW-1003">Cell membrane</keyword>
<feature type="domain" description="G-protein coupled receptors family 1 profile" evidence="11">
    <location>
        <begin position="49"/>
        <end position="293"/>
    </location>
</feature>
<dbReference type="PANTHER" id="PTHR24246">
    <property type="entry name" value="OLFACTORY RECEPTOR AND ADENOSINE RECEPTOR"/>
    <property type="match status" value="1"/>
</dbReference>
<proteinExistence type="predicted"/>
<evidence type="ECO:0000256" key="8">
    <source>
        <dbReference type="ARBA" id="ARBA00023180"/>
    </source>
</evidence>
<evidence type="ECO:0000256" key="1">
    <source>
        <dbReference type="ARBA" id="ARBA00004651"/>
    </source>
</evidence>
<keyword evidence="7" id="KW-0675">Receptor</keyword>
<gene>
    <name evidence="12" type="ORF">PLOB_00021833</name>
</gene>
<keyword evidence="3 10" id="KW-0812">Transmembrane</keyword>
<evidence type="ECO:0000256" key="4">
    <source>
        <dbReference type="ARBA" id="ARBA00022989"/>
    </source>
</evidence>
<name>A0ABN8RIZ3_9CNID</name>
<keyword evidence="6 10" id="KW-0472">Membrane</keyword>
<keyword evidence="13" id="KW-1185">Reference proteome</keyword>
<feature type="transmembrane region" description="Helical" evidence="10">
    <location>
        <begin position="272"/>
        <end position="295"/>
    </location>
</feature>
<reference evidence="12 13" key="1">
    <citation type="submission" date="2022-05" db="EMBL/GenBank/DDBJ databases">
        <authorList>
            <consortium name="Genoscope - CEA"/>
            <person name="William W."/>
        </authorList>
    </citation>
    <scope>NUCLEOTIDE SEQUENCE [LARGE SCALE GENOMIC DNA]</scope>
</reference>
<accession>A0ABN8RIZ3</accession>
<keyword evidence="9" id="KW-0807">Transducer</keyword>
<keyword evidence="4 10" id="KW-1133">Transmembrane helix</keyword>
<feature type="transmembrane region" description="Helical" evidence="10">
    <location>
        <begin position="31"/>
        <end position="57"/>
    </location>
</feature>
<comment type="caution">
    <text evidence="12">The sequence shown here is derived from an EMBL/GenBank/DDBJ whole genome shotgun (WGS) entry which is preliminary data.</text>
</comment>
<dbReference type="SUPFAM" id="SSF81321">
    <property type="entry name" value="Family A G protein-coupled receptor-like"/>
    <property type="match status" value="1"/>
</dbReference>
<evidence type="ECO:0000313" key="12">
    <source>
        <dbReference type="EMBL" id="CAH3179375.1"/>
    </source>
</evidence>
<dbReference type="PROSITE" id="PS50262">
    <property type="entry name" value="G_PROTEIN_RECEP_F1_2"/>
    <property type="match status" value="1"/>
</dbReference>
<dbReference type="CDD" id="cd00637">
    <property type="entry name" value="7tm_classA_rhodopsin-like"/>
    <property type="match status" value="1"/>
</dbReference>
<keyword evidence="8" id="KW-0325">Glycoprotein</keyword>
<feature type="transmembrane region" description="Helical" evidence="10">
    <location>
        <begin position="237"/>
        <end position="260"/>
    </location>
</feature>
<evidence type="ECO:0000256" key="6">
    <source>
        <dbReference type="ARBA" id="ARBA00023136"/>
    </source>
</evidence>
<feature type="transmembrane region" description="Helical" evidence="10">
    <location>
        <begin position="120"/>
        <end position="144"/>
    </location>
</feature>
<dbReference type="EMBL" id="CALNXK010000255">
    <property type="protein sequence ID" value="CAH3179375.1"/>
    <property type="molecule type" value="Genomic_DNA"/>
</dbReference>
<organism evidence="12 13">
    <name type="scientific">Porites lobata</name>
    <dbReference type="NCBI Taxonomy" id="104759"/>
    <lineage>
        <taxon>Eukaryota</taxon>
        <taxon>Metazoa</taxon>
        <taxon>Cnidaria</taxon>
        <taxon>Anthozoa</taxon>
        <taxon>Hexacorallia</taxon>
        <taxon>Scleractinia</taxon>
        <taxon>Fungiina</taxon>
        <taxon>Poritidae</taxon>
        <taxon>Porites</taxon>
    </lineage>
</organism>